<evidence type="ECO:0000256" key="5">
    <source>
        <dbReference type="ARBA" id="ARBA00023163"/>
    </source>
</evidence>
<dbReference type="OMA" id="NIAYWDS"/>
<dbReference type="SMART" id="SM00717">
    <property type="entry name" value="SANT"/>
    <property type="match status" value="2"/>
</dbReference>
<comment type="subcellular location">
    <subcellularLocation>
        <location evidence="1">Nucleus</location>
    </subcellularLocation>
</comment>
<dbReference type="Pfam" id="PF00249">
    <property type="entry name" value="Myb_DNA-binding"/>
    <property type="match status" value="2"/>
</dbReference>
<sequence length="315" mass="35622">MCSLSKSTTTSSCSDDDAAGGELRRGPWTVEEDSLLVHYIAAHGEGRWNLLAKRSGLNRTGKSCRLRWLNYLKPDVKRGNLSPEEQLLILELHSKWGNRWSKIAQHLPGRTDNEIKNYWRTRVQKQARHLKIDSNSSEFQELVRRVWIPRLLQKVQGNIAYWDSSEHDNLAEIQAAVSNSMAAKQPQQVPYSFPDSHQRNMISSSPSSMSSSESTNISPVPQFSEYIENPFYDMAPNNSYGHSQNECYNVDSTSYQDMENLSSAAPVTAMGGSTGPAGDNYCAQNNWLSDDLGYCLWNMDDLCQLKQSQERCTQI</sequence>
<accession>A0A068VFY2</accession>
<dbReference type="GO" id="GO:0043565">
    <property type="term" value="F:sequence-specific DNA binding"/>
    <property type="evidence" value="ECO:0007669"/>
    <property type="project" value="InterPro"/>
</dbReference>
<dbReference type="Gene3D" id="1.10.10.60">
    <property type="entry name" value="Homeodomain-like"/>
    <property type="match status" value="2"/>
</dbReference>
<feature type="domain" description="Myb-like" evidence="8">
    <location>
        <begin position="73"/>
        <end position="123"/>
    </location>
</feature>
<dbReference type="CDD" id="cd00167">
    <property type="entry name" value="SANT"/>
    <property type="match status" value="2"/>
</dbReference>
<feature type="domain" description="HTH myb-type" evidence="9">
    <location>
        <begin position="73"/>
        <end position="127"/>
    </location>
</feature>
<feature type="region of interest" description="Disordered" evidence="7">
    <location>
        <begin position="1"/>
        <end position="20"/>
    </location>
</feature>
<dbReference type="PhylomeDB" id="A0A068VFY2"/>
<feature type="compositionally biased region" description="Low complexity" evidence="7">
    <location>
        <begin position="1"/>
        <end position="13"/>
    </location>
</feature>
<protein>
    <submittedName>
        <fullName evidence="10">DH200=94 genomic scaffold, scaffold_619</fullName>
    </submittedName>
</protein>
<keyword evidence="3" id="KW-0805">Transcription regulation</keyword>
<dbReference type="SUPFAM" id="SSF46689">
    <property type="entry name" value="Homeodomain-like"/>
    <property type="match status" value="1"/>
</dbReference>
<keyword evidence="4" id="KW-0238">DNA-binding</keyword>
<dbReference type="EMBL" id="HG739703">
    <property type="protein sequence ID" value="CDP19695.1"/>
    <property type="molecule type" value="Genomic_DNA"/>
</dbReference>
<organism evidence="10 11">
    <name type="scientific">Coffea canephora</name>
    <name type="common">Robusta coffee</name>
    <dbReference type="NCBI Taxonomy" id="49390"/>
    <lineage>
        <taxon>Eukaryota</taxon>
        <taxon>Viridiplantae</taxon>
        <taxon>Streptophyta</taxon>
        <taxon>Embryophyta</taxon>
        <taxon>Tracheophyta</taxon>
        <taxon>Spermatophyta</taxon>
        <taxon>Magnoliopsida</taxon>
        <taxon>eudicotyledons</taxon>
        <taxon>Gunneridae</taxon>
        <taxon>Pentapetalae</taxon>
        <taxon>asterids</taxon>
        <taxon>lamiids</taxon>
        <taxon>Gentianales</taxon>
        <taxon>Rubiaceae</taxon>
        <taxon>Ixoroideae</taxon>
        <taxon>Gardenieae complex</taxon>
        <taxon>Bertiereae - Coffeeae clade</taxon>
        <taxon>Coffeeae</taxon>
        <taxon>Coffea</taxon>
    </lineage>
</organism>
<evidence type="ECO:0000313" key="11">
    <source>
        <dbReference type="Proteomes" id="UP000295252"/>
    </source>
</evidence>
<keyword evidence="5" id="KW-0804">Transcription</keyword>
<dbReference type="FunFam" id="1.10.10.60:FF:000011">
    <property type="entry name" value="Myb transcription factor"/>
    <property type="match status" value="1"/>
</dbReference>
<keyword evidence="2" id="KW-0677">Repeat</keyword>
<evidence type="ECO:0000256" key="6">
    <source>
        <dbReference type="ARBA" id="ARBA00023242"/>
    </source>
</evidence>
<evidence type="ECO:0000256" key="1">
    <source>
        <dbReference type="ARBA" id="ARBA00004123"/>
    </source>
</evidence>
<dbReference type="Gramene" id="CDP19695">
    <property type="protein sequence ID" value="CDP19695"/>
    <property type="gene ID" value="GSCOC_T00007371001"/>
</dbReference>
<dbReference type="GO" id="GO:0005634">
    <property type="term" value="C:nucleus"/>
    <property type="evidence" value="ECO:0007669"/>
    <property type="project" value="UniProtKB-SubCell"/>
</dbReference>
<dbReference type="OrthoDB" id="2143914at2759"/>
<dbReference type="FunFam" id="1.10.10.60:FF:000107">
    <property type="entry name" value="MYB transcription factor"/>
    <property type="match status" value="1"/>
</dbReference>
<dbReference type="InterPro" id="IPR017930">
    <property type="entry name" value="Myb_dom"/>
</dbReference>
<dbReference type="AlphaFoldDB" id="A0A068VFY2"/>
<dbReference type="GO" id="GO:0003700">
    <property type="term" value="F:DNA-binding transcription factor activity"/>
    <property type="evidence" value="ECO:0007669"/>
    <property type="project" value="InterPro"/>
</dbReference>
<dbReference type="InParanoid" id="A0A068VFY2"/>
<feature type="domain" description="HTH myb-type" evidence="9">
    <location>
        <begin position="22"/>
        <end position="72"/>
    </location>
</feature>
<dbReference type="PANTHER" id="PTHR45675:SF117">
    <property type="entry name" value="MYB-RELATED PROTEIN MYBAS2-LIKE"/>
    <property type="match status" value="1"/>
</dbReference>
<dbReference type="InterPro" id="IPR009057">
    <property type="entry name" value="Homeodomain-like_sf"/>
</dbReference>
<dbReference type="PROSITE" id="PS51294">
    <property type="entry name" value="HTH_MYB"/>
    <property type="match status" value="2"/>
</dbReference>
<reference evidence="11" key="1">
    <citation type="journal article" date="2014" name="Science">
        <title>The coffee genome provides insight into the convergent evolution of caffeine biosynthesis.</title>
        <authorList>
            <person name="Denoeud F."/>
            <person name="Carretero-Paulet L."/>
            <person name="Dereeper A."/>
            <person name="Droc G."/>
            <person name="Guyot R."/>
            <person name="Pietrella M."/>
            <person name="Zheng C."/>
            <person name="Alberti A."/>
            <person name="Anthony F."/>
            <person name="Aprea G."/>
            <person name="Aury J.M."/>
            <person name="Bento P."/>
            <person name="Bernard M."/>
            <person name="Bocs S."/>
            <person name="Campa C."/>
            <person name="Cenci A."/>
            <person name="Combes M.C."/>
            <person name="Crouzillat D."/>
            <person name="Da Silva C."/>
            <person name="Daddiego L."/>
            <person name="De Bellis F."/>
            <person name="Dussert S."/>
            <person name="Garsmeur O."/>
            <person name="Gayraud T."/>
            <person name="Guignon V."/>
            <person name="Jahn K."/>
            <person name="Jamilloux V."/>
            <person name="Joet T."/>
            <person name="Labadie K."/>
            <person name="Lan T."/>
            <person name="Leclercq J."/>
            <person name="Lepelley M."/>
            <person name="Leroy T."/>
            <person name="Li L.T."/>
            <person name="Librado P."/>
            <person name="Lopez L."/>
            <person name="Munoz A."/>
            <person name="Noel B."/>
            <person name="Pallavicini A."/>
            <person name="Perrotta G."/>
            <person name="Poncet V."/>
            <person name="Pot D."/>
            <person name="Priyono X."/>
            <person name="Rigoreau M."/>
            <person name="Rouard M."/>
            <person name="Rozas J."/>
            <person name="Tranchant-Dubreuil C."/>
            <person name="VanBuren R."/>
            <person name="Zhang Q."/>
            <person name="Andrade A.C."/>
            <person name="Argout X."/>
            <person name="Bertrand B."/>
            <person name="de Kochko A."/>
            <person name="Graziosi G."/>
            <person name="Henry R.J."/>
            <person name="Jayarama X."/>
            <person name="Ming R."/>
            <person name="Nagai C."/>
            <person name="Rounsley S."/>
            <person name="Sankoff D."/>
            <person name="Giuliano G."/>
            <person name="Albert V.A."/>
            <person name="Wincker P."/>
            <person name="Lashermes P."/>
        </authorList>
    </citation>
    <scope>NUCLEOTIDE SEQUENCE [LARGE SCALE GENOMIC DNA]</scope>
    <source>
        <strain evidence="11">cv. DH200-94</strain>
    </source>
</reference>
<gene>
    <name evidence="10" type="ORF">GSCOC_T00007371001</name>
</gene>
<evidence type="ECO:0000256" key="4">
    <source>
        <dbReference type="ARBA" id="ARBA00023125"/>
    </source>
</evidence>
<dbReference type="Proteomes" id="UP000295252">
    <property type="component" value="Unassembled WGS sequence"/>
</dbReference>
<keyword evidence="11" id="KW-1185">Reference proteome</keyword>
<evidence type="ECO:0000256" key="3">
    <source>
        <dbReference type="ARBA" id="ARBA00023015"/>
    </source>
</evidence>
<dbReference type="InterPro" id="IPR001005">
    <property type="entry name" value="SANT/Myb"/>
</dbReference>
<dbReference type="PANTHER" id="PTHR45675">
    <property type="entry name" value="MYB TRANSCRIPTION FACTOR-RELATED-RELATED"/>
    <property type="match status" value="1"/>
</dbReference>
<proteinExistence type="predicted"/>
<dbReference type="PROSITE" id="PS50090">
    <property type="entry name" value="MYB_LIKE"/>
    <property type="match status" value="2"/>
</dbReference>
<feature type="domain" description="Myb-like" evidence="8">
    <location>
        <begin position="20"/>
        <end position="72"/>
    </location>
</feature>
<evidence type="ECO:0000256" key="7">
    <source>
        <dbReference type="SAM" id="MobiDB-lite"/>
    </source>
</evidence>
<dbReference type="InterPro" id="IPR044676">
    <property type="entry name" value="EOBI/EOBII-like_plant"/>
</dbReference>
<name>A0A068VFY2_COFCA</name>
<evidence type="ECO:0000313" key="10">
    <source>
        <dbReference type="EMBL" id="CDP19695.1"/>
    </source>
</evidence>
<evidence type="ECO:0000259" key="9">
    <source>
        <dbReference type="PROSITE" id="PS51294"/>
    </source>
</evidence>
<evidence type="ECO:0000256" key="2">
    <source>
        <dbReference type="ARBA" id="ARBA00022737"/>
    </source>
</evidence>
<evidence type="ECO:0000259" key="8">
    <source>
        <dbReference type="PROSITE" id="PS50090"/>
    </source>
</evidence>
<keyword evidence="6" id="KW-0539">Nucleus</keyword>